<accession>A0A2T9Y1Y5</accession>
<dbReference type="PANTHER" id="PTHR28268">
    <property type="entry name" value="MICOS SUBUNIT MIC26"/>
    <property type="match status" value="1"/>
</dbReference>
<gene>
    <name evidence="3" type="ORF">BB561_006732</name>
</gene>
<keyword evidence="1" id="KW-1133">Transmembrane helix</keyword>
<dbReference type="OrthoDB" id="2399148at2759"/>
<name>A0A2T9Y1Y5_9FUNG</name>
<dbReference type="Proteomes" id="UP000245383">
    <property type="component" value="Unassembled WGS sequence"/>
</dbReference>
<dbReference type="GO" id="GO:0061617">
    <property type="term" value="C:MICOS complex"/>
    <property type="evidence" value="ECO:0007669"/>
    <property type="project" value="UniProtKB-UniRule"/>
</dbReference>
<evidence type="ECO:0000256" key="1">
    <source>
        <dbReference type="RuleBase" id="RU363021"/>
    </source>
</evidence>
<dbReference type="Pfam" id="PF09769">
    <property type="entry name" value="ApoO"/>
    <property type="match status" value="1"/>
</dbReference>
<dbReference type="STRING" id="133385.A0A2T9Y1Y5"/>
<dbReference type="EMBL" id="MBFR01000686">
    <property type="protein sequence ID" value="PVU86352.1"/>
    <property type="molecule type" value="Genomic_DNA"/>
</dbReference>
<dbReference type="PANTHER" id="PTHR28268:SF1">
    <property type="entry name" value="MICOS SUBUNIT MIC26"/>
    <property type="match status" value="1"/>
</dbReference>
<keyword evidence="1" id="KW-0999">Mitochondrion inner membrane</keyword>
<feature type="compositionally biased region" description="Basic and acidic residues" evidence="2">
    <location>
        <begin position="194"/>
        <end position="213"/>
    </location>
</feature>
<comment type="function">
    <text evidence="1">Component of the MICOS complex, a large protein complex of the mitochondrial inner membrane that plays crucial roles in the maintenance of crista junctions, inner membrane architecture, and formation of contact sites to the outer membrane.</text>
</comment>
<keyword evidence="1" id="KW-0472">Membrane</keyword>
<sequence length="213" mass="24040">MKILNAGRRIVSETQTYRNTYQLGVAHQNLRESAFSQFTLLKNKSQDLVEEGIQFEKKVIDTTRSVLAHDEKFLRGALCISITVLTSRIFFRKSNFLVRFTSAFVFATAASFAALPNSTLNVVDSLAAKYSSINQLLQNITSAKKITFEFQDKLSNSLQDKVRDFRIYVMQSISKNSVSNTKTSQPSLNIISDTTEKIDSKNNQDSDNKSTEK</sequence>
<comment type="subcellular location">
    <subcellularLocation>
        <location evidence="1">Mitochondrion inner membrane</location>
    </subcellularLocation>
</comment>
<keyword evidence="1" id="KW-0496">Mitochondrion</keyword>
<dbReference type="GO" id="GO:0042407">
    <property type="term" value="P:cristae formation"/>
    <property type="evidence" value="ECO:0007669"/>
    <property type="project" value="InterPro"/>
</dbReference>
<comment type="subunit">
    <text evidence="1">Component of the mitochondrial contact site and cristae organizing system (MICOS) complex.</text>
</comment>
<reference evidence="3 4" key="1">
    <citation type="journal article" date="2018" name="MBio">
        <title>Comparative Genomics Reveals the Core Gene Toolbox for the Fungus-Insect Symbiosis.</title>
        <authorList>
            <person name="Wang Y."/>
            <person name="Stata M."/>
            <person name="Wang W."/>
            <person name="Stajich J.E."/>
            <person name="White M.M."/>
            <person name="Moncalvo J.M."/>
        </authorList>
    </citation>
    <scope>NUCLEOTIDE SEQUENCE [LARGE SCALE GENOMIC DNA]</scope>
    <source>
        <strain evidence="3 4">SWE-8-4</strain>
    </source>
</reference>
<keyword evidence="1" id="KW-0812">Transmembrane</keyword>
<feature type="region of interest" description="Disordered" evidence="2">
    <location>
        <begin position="178"/>
        <end position="213"/>
    </location>
</feature>
<dbReference type="AlphaFoldDB" id="A0A2T9Y1Y5"/>
<dbReference type="GO" id="GO:0044284">
    <property type="term" value="C:mitochondrial crista junction"/>
    <property type="evidence" value="ECO:0007669"/>
    <property type="project" value="TreeGrafter"/>
</dbReference>
<evidence type="ECO:0000313" key="3">
    <source>
        <dbReference type="EMBL" id="PVU86352.1"/>
    </source>
</evidence>
<comment type="caution">
    <text evidence="3">The sequence shown here is derived from an EMBL/GenBank/DDBJ whole genome shotgun (WGS) entry which is preliminary data.</text>
</comment>
<proteinExistence type="predicted"/>
<dbReference type="InterPro" id="IPR033181">
    <property type="entry name" value="Mic26_fungi"/>
</dbReference>
<dbReference type="InterPro" id="IPR019166">
    <property type="entry name" value="MIC26/MIC27"/>
</dbReference>
<organism evidence="3 4">
    <name type="scientific">Smittium simulii</name>
    <dbReference type="NCBI Taxonomy" id="133385"/>
    <lineage>
        <taxon>Eukaryota</taxon>
        <taxon>Fungi</taxon>
        <taxon>Fungi incertae sedis</taxon>
        <taxon>Zoopagomycota</taxon>
        <taxon>Kickxellomycotina</taxon>
        <taxon>Harpellomycetes</taxon>
        <taxon>Harpellales</taxon>
        <taxon>Legeriomycetaceae</taxon>
        <taxon>Smittium</taxon>
    </lineage>
</organism>
<feature type="compositionally biased region" description="Polar residues" evidence="2">
    <location>
        <begin position="178"/>
        <end position="193"/>
    </location>
</feature>
<feature type="transmembrane region" description="Helical" evidence="1">
    <location>
        <begin position="96"/>
        <end position="115"/>
    </location>
</feature>
<evidence type="ECO:0000256" key="2">
    <source>
        <dbReference type="SAM" id="MobiDB-lite"/>
    </source>
</evidence>
<evidence type="ECO:0000313" key="4">
    <source>
        <dbReference type="Proteomes" id="UP000245383"/>
    </source>
</evidence>
<protein>
    <recommendedName>
        <fullName evidence="1">MICOS complex subunit</fullName>
    </recommendedName>
</protein>
<keyword evidence="4" id="KW-1185">Reference proteome</keyword>